<dbReference type="Proteomes" id="UP000827284">
    <property type="component" value="Unassembled WGS sequence"/>
</dbReference>
<reference evidence="2" key="2">
    <citation type="journal article" date="2022" name="Microbiol. Resour. Announc.">
        <title>Whole-Genome Sequence of Entomortierella parvispora E1425, a Mucoromycotan Fungus Associated with Burkholderiaceae-Related Endosymbiotic Bacteria.</title>
        <authorList>
            <person name="Herlambang A."/>
            <person name="Guo Y."/>
            <person name="Takashima Y."/>
            <person name="Narisawa K."/>
            <person name="Ohta H."/>
            <person name="Nishizawa T."/>
        </authorList>
    </citation>
    <scope>NUCLEOTIDE SEQUENCE</scope>
    <source>
        <strain evidence="2">E1425</strain>
    </source>
</reference>
<protein>
    <submittedName>
        <fullName evidence="2">Uncharacterized protein</fullName>
    </submittedName>
</protein>
<organism evidence="2 3">
    <name type="scientific">Entomortierella parvispora</name>
    <dbReference type="NCBI Taxonomy" id="205924"/>
    <lineage>
        <taxon>Eukaryota</taxon>
        <taxon>Fungi</taxon>
        <taxon>Fungi incertae sedis</taxon>
        <taxon>Mucoromycota</taxon>
        <taxon>Mortierellomycotina</taxon>
        <taxon>Mortierellomycetes</taxon>
        <taxon>Mortierellales</taxon>
        <taxon>Mortierellaceae</taxon>
        <taxon>Entomortierella</taxon>
    </lineage>
</organism>
<reference evidence="2" key="1">
    <citation type="submission" date="2021-11" db="EMBL/GenBank/DDBJ databases">
        <authorList>
            <person name="Herlambang A."/>
            <person name="Guo Y."/>
            <person name="Takashima Y."/>
            <person name="Nishizawa T."/>
        </authorList>
    </citation>
    <scope>NUCLEOTIDE SEQUENCE</scope>
    <source>
        <strain evidence="2">E1425</strain>
    </source>
</reference>
<dbReference type="EMBL" id="BQFW01000013">
    <property type="protein sequence ID" value="GJJ77113.1"/>
    <property type="molecule type" value="Genomic_DNA"/>
</dbReference>
<gene>
    <name evidence="2" type="ORF">EMPS_09472</name>
</gene>
<proteinExistence type="predicted"/>
<feature type="compositionally biased region" description="Basic and acidic residues" evidence="1">
    <location>
        <begin position="670"/>
        <end position="679"/>
    </location>
</feature>
<evidence type="ECO:0000313" key="3">
    <source>
        <dbReference type="Proteomes" id="UP000827284"/>
    </source>
</evidence>
<dbReference type="AlphaFoldDB" id="A0A9P3HIE3"/>
<evidence type="ECO:0000256" key="1">
    <source>
        <dbReference type="SAM" id="MobiDB-lite"/>
    </source>
</evidence>
<name>A0A9P3HIE3_9FUNG</name>
<evidence type="ECO:0000313" key="2">
    <source>
        <dbReference type="EMBL" id="GJJ77113.1"/>
    </source>
</evidence>
<feature type="region of interest" description="Disordered" evidence="1">
    <location>
        <begin position="668"/>
        <end position="691"/>
    </location>
</feature>
<keyword evidence="3" id="KW-1185">Reference proteome</keyword>
<sequence>MLSKNPGMYFNASTTDRGSGDVAALINRITNDQLRYFSHCGNVRGLTACLVLARLCVLKKMSEHPSWGSFSAERLMLSQVCPGAFKELRVDVFAQIFTDLAAIYETTPHLALNHIFVEARKAFTEVQEKFKELPGGLPGKVIVILDEAQTLMDEGFGTFSSSDGSCQRTIFSPIVNALEESLGVSYGQFDSDFCLVTCGTGLSGDDIDFLHRPSSRVGHGLDKVEARVLQFPSFDLLEDVNRYLQDVCSCLAPDDQERFWSIFTPQLARELFRMLAGRARPIVTTVEGILAGENPMEAIIKMKNKLTDAVDGTAERGNLVADIRRMFEKLAKNGGLAELDEMTVTLREIVFSWTCFGLPWSKPGEKPIYVEAAFARLRCMTECTWKDRELETTVSEPWVIQGVINYVLQNDRDFGEYFRRMYASIGDAQAISTISERQQPLSLVKMIQGRTLQKIMFKEPTKYKPHNLENADTIIDFGQPIFPNDLFQHKASIVGWRGEAWGQSFETIRIDDFLSAHYFNNSRRQDGQPVSAFFYPPKTPSGPDVIFVIELNDVKFPVFVQLKLVKSLPPKLVQEARTTISTEKILSILDNLADYCPSKTYLSLIVCLPAVISGAPRDWRHQSYGASIRELQDTPLVAEQWNQLFKVIDGETASDLFPSEVASVYRQLKRSHDDSDGHEQNSSSTESWRIEFSKKAQWRKSRLSRKTS</sequence>
<accession>A0A9P3HIE3</accession>
<comment type="caution">
    <text evidence="2">The sequence shown here is derived from an EMBL/GenBank/DDBJ whole genome shotgun (WGS) entry which is preliminary data.</text>
</comment>
<dbReference type="OrthoDB" id="2393824at2759"/>